<organism evidence="1 2">
    <name type="scientific">Dokdonella ginsengisoli</name>
    <dbReference type="NCBI Taxonomy" id="363846"/>
    <lineage>
        <taxon>Bacteria</taxon>
        <taxon>Pseudomonadati</taxon>
        <taxon>Pseudomonadota</taxon>
        <taxon>Gammaproteobacteria</taxon>
        <taxon>Lysobacterales</taxon>
        <taxon>Rhodanobacteraceae</taxon>
        <taxon>Dokdonella</taxon>
    </lineage>
</organism>
<dbReference type="RefSeq" id="WP_380018428.1">
    <property type="nucleotide sequence ID" value="NZ_JBHSHD010000001.1"/>
</dbReference>
<dbReference type="Proteomes" id="UP001595886">
    <property type="component" value="Unassembled WGS sequence"/>
</dbReference>
<gene>
    <name evidence="1" type="ORF">ACFO6Q_00085</name>
</gene>
<dbReference type="Gene3D" id="2.30.30.40">
    <property type="entry name" value="SH3 Domains"/>
    <property type="match status" value="1"/>
</dbReference>
<evidence type="ECO:0000313" key="2">
    <source>
        <dbReference type="Proteomes" id="UP001595886"/>
    </source>
</evidence>
<dbReference type="EMBL" id="JBHSHD010000001">
    <property type="protein sequence ID" value="MFC4818703.1"/>
    <property type="molecule type" value="Genomic_DNA"/>
</dbReference>
<keyword evidence="2" id="KW-1185">Reference proteome</keyword>
<name>A0ABV9QN27_9GAMM</name>
<proteinExistence type="predicted"/>
<sequence>MQTSCSLEGWAVDRDPRGLNVRAAPSAQARVLGTLPPLSVGEDRADFGILFRITASRNGWLRIEGARDDPSRSGEAARPTYAGSGWISGGFVRFKVQSAHGHRAADAASERIVDLGDDALTDMAALTRVLACSGSWALVEFVQEKHRDPATQALRDEADRTPRRAWFRGLCANQETSCDSVAD</sequence>
<comment type="caution">
    <text evidence="1">The sequence shown here is derived from an EMBL/GenBank/DDBJ whole genome shotgun (WGS) entry which is preliminary data.</text>
</comment>
<evidence type="ECO:0008006" key="3">
    <source>
        <dbReference type="Google" id="ProtNLM"/>
    </source>
</evidence>
<accession>A0ABV9QN27</accession>
<evidence type="ECO:0000313" key="1">
    <source>
        <dbReference type="EMBL" id="MFC4818703.1"/>
    </source>
</evidence>
<protein>
    <recommendedName>
        <fullName evidence="3">SH3 domain-containing protein</fullName>
    </recommendedName>
</protein>
<reference evidence="2" key="1">
    <citation type="journal article" date="2019" name="Int. J. Syst. Evol. Microbiol.">
        <title>The Global Catalogue of Microorganisms (GCM) 10K type strain sequencing project: providing services to taxonomists for standard genome sequencing and annotation.</title>
        <authorList>
            <consortium name="The Broad Institute Genomics Platform"/>
            <consortium name="The Broad Institute Genome Sequencing Center for Infectious Disease"/>
            <person name="Wu L."/>
            <person name="Ma J."/>
        </authorList>
    </citation>
    <scope>NUCLEOTIDE SEQUENCE [LARGE SCALE GENOMIC DNA]</scope>
    <source>
        <strain evidence="2">CCUG 30340</strain>
    </source>
</reference>